<dbReference type="GO" id="GO:0008854">
    <property type="term" value="F:exodeoxyribonuclease V activity"/>
    <property type="evidence" value="ECO:0007669"/>
    <property type="project" value="UniProtKB-EC"/>
</dbReference>
<dbReference type="EC" id="3.1.11.5" evidence="1"/>
<keyword evidence="2" id="KW-1185">Reference proteome</keyword>
<dbReference type="GO" id="GO:0043737">
    <property type="term" value="F:deoxyribonuclease V activity"/>
    <property type="evidence" value="ECO:0007669"/>
    <property type="project" value="UniProtKB-EC"/>
</dbReference>
<dbReference type="Proteomes" id="UP000610746">
    <property type="component" value="Unassembled WGS sequence"/>
</dbReference>
<dbReference type="RefSeq" id="WP_173779640.1">
    <property type="nucleotide sequence ID" value="NZ_JABSNO010000015.1"/>
</dbReference>
<dbReference type="Gene3D" id="3.30.2170.10">
    <property type="entry name" value="archaeoglobus fulgidus dsm 4304 superfamily"/>
    <property type="match status" value="1"/>
</dbReference>
<keyword evidence="1" id="KW-0378">Hydrolase</keyword>
<dbReference type="EMBL" id="JABSNO010000015">
    <property type="protein sequence ID" value="NRS93059.1"/>
    <property type="molecule type" value="Genomic_DNA"/>
</dbReference>
<dbReference type="AlphaFoldDB" id="A0A8J8GBA4"/>
<name>A0A8J8GBA4_9FLAO</name>
<protein>
    <submittedName>
        <fullName evidence="1">Exodeoxyribonuclease-5/deoxyribonuclease V</fullName>
        <ecNumber evidence="1">3.1.11.5</ecNumber>
        <ecNumber evidence="1">3.1.21.7</ecNumber>
    </submittedName>
</protein>
<reference evidence="1" key="1">
    <citation type="submission" date="2020-05" db="EMBL/GenBank/DDBJ databases">
        <title>Genomic Encyclopedia of Type Strains, Phase IV (KMG-V): Genome sequencing to study the core and pangenomes of soil and plant-associated prokaryotes.</title>
        <authorList>
            <person name="Whitman W."/>
        </authorList>
    </citation>
    <scope>NUCLEOTIDE SEQUENCE</scope>
    <source>
        <strain evidence="1">16F</strain>
    </source>
</reference>
<comment type="caution">
    <text evidence="1">The sequence shown here is derived from an EMBL/GenBank/DDBJ whole genome shotgun (WGS) entry which is preliminary data.</text>
</comment>
<sequence>MILLFDTYYFDSKAKTVCISFEDWAKEDQYEVLEETIEGIQEYVSGEFYKRELPCILSLIKGIDLNKVTLIIIDGFVYLDDHQKKGLGAYLYENLDRKIPIIGVAKRDFFAIENLREKIYRGGSQNPLFITSIGIDLDIASKLIKDMKGEYRIPTLLKTVDHLTRIE</sequence>
<accession>A0A8J8GBA4</accession>
<organism evidence="1 2">
    <name type="scientific">Frigoriflavimonas asaccharolytica</name>
    <dbReference type="NCBI Taxonomy" id="2735899"/>
    <lineage>
        <taxon>Bacteria</taxon>
        <taxon>Pseudomonadati</taxon>
        <taxon>Bacteroidota</taxon>
        <taxon>Flavobacteriia</taxon>
        <taxon>Flavobacteriales</taxon>
        <taxon>Weeksellaceae</taxon>
        <taxon>Frigoriflavimonas</taxon>
    </lineage>
</organism>
<evidence type="ECO:0000313" key="1">
    <source>
        <dbReference type="EMBL" id="NRS93059.1"/>
    </source>
</evidence>
<evidence type="ECO:0000313" key="2">
    <source>
        <dbReference type="Proteomes" id="UP000610746"/>
    </source>
</evidence>
<gene>
    <name evidence="1" type="ORF">HNQ03_002144</name>
</gene>
<proteinExistence type="predicted"/>
<dbReference type="EC" id="3.1.21.7" evidence="1"/>